<keyword evidence="3" id="KW-1185">Reference proteome</keyword>
<dbReference type="GO" id="GO:0016787">
    <property type="term" value="F:hydrolase activity"/>
    <property type="evidence" value="ECO:0007669"/>
    <property type="project" value="UniProtKB-KW"/>
</dbReference>
<dbReference type="Pfam" id="PF18844">
    <property type="entry name" value="baeRF_family2"/>
    <property type="match status" value="1"/>
</dbReference>
<dbReference type="RefSeq" id="WP_344292084.1">
    <property type="nucleotide sequence ID" value="NZ_BAAAPF010000196.1"/>
</dbReference>
<feature type="region of interest" description="Disordered" evidence="1">
    <location>
        <begin position="220"/>
        <end position="239"/>
    </location>
</feature>
<dbReference type="Gene3D" id="3.40.50.620">
    <property type="entry name" value="HUPs"/>
    <property type="match status" value="1"/>
</dbReference>
<evidence type="ECO:0000313" key="2">
    <source>
        <dbReference type="EMBL" id="GAA2138538.1"/>
    </source>
</evidence>
<evidence type="ECO:0000313" key="3">
    <source>
        <dbReference type="Proteomes" id="UP001500443"/>
    </source>
</evidence>
<proteinExistence type="predicted"/>
<reference evidence="2 3" key="1">
    <citation type="journal article" date="2019" name="Int. J. Syst. Evol. Microbiol.">
        <title>The Global Catalogue of Microorganisms (GCM) 10K type strain sequencing project: providing services to taxonomists for standard genome sequencing and annotation.</title>
        <authorList>
            <consortium name="The Broad Institute Genomics Platform"/>
            <consortium name="The Broad Institute Genome Sequencing Center for Infectious Disease"/>
            <person name="Wu L."/>
            <person name="Ma J."/>
        </authorList>
    </citation>
    <scope>NUCLEOTIDE SEQUENCE [LARGE SCALE GENOMIC DNA]</scope>
    <source>
        <strain evidence="2 3">JCM 15481</strain>
    </source>
</reference>
<protein>
    <submittedName>
        <fullName evidence="2">Vms1/Ankzf1 family peptidyl-tRNA hydrolase</fullName>
    </submittedName>
</protein>
<dbReference type="InterPro" id="IPR040701">
    <property type="entry name" value="Bact_RF_family2"/>
</dbReference>
<dbReference type="SUPFAM" id="SSF52402">
    <property type="entry name" value="Adenine nucleotide alpha hydrolases-like"/>
    <property type="match status" value="1"/>
</dbReference>
<dbReference type="InterPro" id="IPR014729">
    <property type="entry name" value="Rossmann-like_a/b/a_fold"/>
</dbReference>
<gene>
    <name evidence="2" type="ORF">GCM10009802_48090</name>
</gene>
<sequence>MKLDYLDPVLHETGPWASVYFGTARAAQDAAQRQELQARGVCERLAGQGADDATCRAVYDGLAASTPDRSGQALFATGGRVRLAVPLATAPPAPESCWTALPHITPLLDYAGGGEAACLVAYIDRTGADLDLWDVGGRHPAGQVRGRDWPVHRTPSSDWSERHFQLAVENTWEENAAVIAAAMTSAAERTGAELMLLAGDPRERRAVHDRLPTQLRAAAVETDRSGRAAGADRGPAVAEADRLREEYGQEVAREVLEQFRAARVPADGRIGAAEGVPALVDAAREHRIDTLLVRSGGTDLHRDVWVGSEPDQLAERRTETAYLGDTRPAAARADDALLRSATAADAEVVHLPDGDRGGPGSDVPVGGLGALLRWPYEGGIPGGGLPPAV</sequence>
<keyword evidence="2" id="KW-0378">Hydrolase</keyword>
<name>A0ABN2Z8Q1_9ACTN</name>
<comment type="caution">
    <text evidence="2">The sequence shown here is derived from an EMBL/GenBank/DDBJ whole genome shotgun (WGS) entry which is preliminary data.</text>
</comment>
<evidence type="ECO:0000256" key="1">
    <source>
        <dbReference type="SAM" id="MobiDB-lite"/>
    </source>
</evidence>
<accession>A0ABN2Z8Q1</accession>
<organism evidence="2 3">
    <name type="scientific">Streptomyces synnematoformans</name>
    <dbReference type="NCBI Taxonomy" id="415721"/>
    <lineage>
        <taxon>Bacteria</taxon>
        <taxon>Bacillati</taxon>
        <taxon>Actinomycetota</taxon>
        <taxon>Actinomycetes</taxon>
        <taxon>Kitasatosporales</taxon>
        <taxon>Streptomycetaceae</taxon>
        <taxon>Streptomyces</taxon>
    </lineage>
</organism>
<dbReference type="EMBL" id="BAAAPF010000196">
    <property type="protein sequence ID" value="GAA2138538.1"/>
    <property type="molecule type" value="Genomic_DNA"/>
</dbReference>
<dbReference type="Proteomes" id="UP001500443">
    <property type="component" value="Unassembled WGS sequence"/>
</dbReference>